<organism evidence="1 2">
    <name type="scientific">Amycolatopsis balhimycina DSM 5908</name>
    <dbReference type="NCBI Taxonomy" id="1081091"/>
    <lineage>
        <taxon>Bacteria</taxon>
        <taxon>Bacillati</taxon>
        <taxon>Actinomycetota</taxon>
        <taxon>Actinomycetes</taxon>
        <taxon>Pseudonocardiales</taxon>
        <taxon>Pseudonocardiaceae</taxon>
        <taxon>Amycolatopsis</taxon>
    </lineage>
</organism>
<comment type="caution">
    <text evidence="1">The sequence shown here is derived from an EMBL/GenBank/DDBJ whole genome shotgun (WGS) entry which is preliminary data.</text>
</comment>
<dbReference type="OrthoDB" id="9783013at2"/>
<keyword evidence="2" id="KW-1185">Reference proteome</keyword>
<evidence type="ECO:0008006" key="3">
    <source>
        <dbReference type="Google" id="ProtNLM"/>
    </source>
</evidence>
<dbReference type="Proteomes" id="UP000286716">
    <property type="component" value="Unassembled WGS sequence"/>
</dbReference>
<dbReference type="GO" id="GO:0016020">
    <property type="term" value="C:membrane"/>
    <property type="evidence" value="ECO:0007669"/>
    <property type="project" value="InterPro"/>
</dbReference>
<evidence type="ECO:0000313" key="1">
    <source>
        <dbReference type="EMBL" id="RSM35389.1"/>
    </source>
</evidence>
<name>A0A428VX88_AMYBA</name>
<protein>
    <recommendedName>
        <fullName evidence="3">MFS transporter</fullName>
    </recommendedName>
</protein>
<dbReference type="InterPro" id="IPR004740">
    <property type="entry name" value="Nuc_H_symport"/>
</dbReference>
<dbReference type="Pfam" id="PF03825">
    <property type="entry name" value="Nuc_H_symport"/>
    <property type="match status" value="1"/>
</dbReference>
<dbReference type="AlphaFoldDB" id="A0A428VX88"/>
<gene>
    <name evidence="1" type="ORF">DMA12_44515</name>
</gene>
<evidence type="ECO:0000313" key="2">
    <source>
        <dbReference type="Proteomes" id="UP000286716"/>
    </source>
</evidence>
<dbReference type="GO" id="GO:0005337">
    <property type="term" value="F:nucleoside transmembrane transporter activity"/>
    <property type="evidence" value="ECO:0007669"/>
    <property type="project" value="InterPro"/>
</dbReference>
<dbReference type="EMBL" id="QHHU01000107">
    <property type="protein sequence ID" value="RSM35389.1"/>
    <property type="molecule type" value="Genomic_DNA"/>
</dbReference>
<reference evidence="1 2" key="1">
    <citation type="submission" date="2018-05" db="EMBL/GenBank/DDBJ databases">
        <title>Evolution of GPA BGCs.</title>
        <authorList>
            <person name="Waglechner N."/>
            <person name="Wright G.D."/>
        </authorList>
    </citation>
    <scope>NUCLEOTIDE SEQUENCE [LARGE SCALE GENOMIC DNA]</scope>
    <source>
        <strain evidence="1 2">DSM 5908</strain>
    </source>
</reference>
<proteinExistence type="predicted"/>
<sequence>MYNSYASSFLSAVGIENVAGVLTIGQVSEVVFIVTIPFVLAKIGMKYALLAGMAM</sequence>
<accession>A0A428VX88</accession>